<gene>
    <name evidence="1" type="primary">HaOG203045</name>
    <name evidence="1" type="ORF">B5X24_HaOG203045</name>
</gene>
<dbReference type="GO" id="GO:0003676">
    <property type="term" value="F:nucleic acid binding"/>
    <property type="evidence" value="ECO:0007669"/>
    <property type="project" value="InterPro"/>
</dbReference>
<dbReference type="PANTHER" id="PTHR47326:SF1">
    <property type="entry name" value="HTH PSQ-TYPE DOMAIN-CONTAINING PROTEIN"/>
    <property type="match status" value="1"/>
</dbReference>
<evidence type="ECO:0000313" key="1">
    <source>
        <dbReference type="EMBL" id="PZC77745.1"/>
    </source>
</evidence>
<dbReference type="PANTHER" id="PTHR47326">
    <property type="entry name" value="TRANSPOSABLE ELEMENT TC3 TRANSPOSASE-LIKE PROTEIN"/>
    <property type="match status" value="1"/>
</dbReference>
<dbReference type="Proteomes" id="UP000249218">
    <property type="component" value="Unassembled WGS sequence"/>
</dbReference>
<protein>
    <recommendedName>
        <fullName evidence="3">Tc1-like transposase DDE domain-containing protein</fullName>
    </recommendedName>
</protein>
<dbReference type="Gene3D" id="3.30.420.10">
    <property type="entry name" value="Ribonuclease H-like superfamily/Ribonuclease H"/>
    <property type="match status" value="1"/>
</dbReference>
<accession>A0A2W1BVS3</accession>
<keyword evidence="2" id="KW-1185">Reference proteome</keyword>
<proteinExistence type="predicted"/>
<name>A0A2W1BVS3_HELAM</name>
<organism evidence="1 2">
    <name type="scientific">Helicoverpa armigera</name>
    <name type="common">Cotton bollworm</name>
    <name type="synonym">Heliothis armigera</name>
    <dbReference type="NCBI Taxonomy" id="29058"/>
    <lineage>
        <taxon>Eukaryota</taxon>
        <taxon>Metazoa</taxon>
        <taxon>Ecdysozoa</taxon>
        <taxon>Arthropoda</taxon>
        <taxon>Hexapoda</taxon>
        <taxon>Insecta</taxon>
        <taxon>Pterygota</taxon>
        <taxon>Neoptera</taxon>
        <taxon>Endopterygota</taxon>
        <taxon>Lepidoptera</taxon>
        <taxon>Glossata</taxon>
        <taxon>Ditrysia</taxon>
        <taxon>Noctuoidea</taxon>
        <taxon>Noctuidae</taxon>
        <taxon>Heliothinae</taxon>
        <taxon>Helicoverpa</taxon>
    </lineage>
</organism>
<reference evidence="1 2" key="1">
    <citation type="journal article" date="2017" name="BMC Biol.">
        <title>Genomic innovations, transcriptional plasticity and gene loss underlying the evolution and divergence of two highly polyphagous and invasive Helicoverpa pest species.</title>
        <authorList>
            <person name="Pearce S.L."/>
            <person name="Clarke D.F."/>
            <person name="East P.D."/>
            <person name="Elfekih S."/>
            <person name="Gordon K.H."/>
            <person name="Jermiin L.S."/>
            <person name="McGaughran A."/>
            <person name="Oakeshott J.G."/>
            <person name="Papanikolaou A."/>
            <person name="Perera O.P."/>
            <person name="Rane R.V."/>
            <person name="Richards S."/>
            <person name="Tay W.T."/>
            <person name="Walsh T.K."/>
            <person name="Anderson A."/>
            <person name="Anderson C.J."/>
            <person name="Asgari S."/>
            <person name="Board P.G."/>
            <person name="Bretschneider A."/>
            <person name="Campbell P.M."/>
            <person name="Chertemps T."/>
            <person name="Christeller J.T."/>
            <person name="Coppin C.W."/>
            <person name="Downes S.J."/>
            <person name="Duan G."/>
            <person name="Farnsworth C.A."/>
            <person name="Good R.T."/>
            <person name="Han L.B."/>
            <person name="Han Y.C."/>
            <person name="Hatje K."/>
            <person name="Horne I."/>
            <person name="Huang Y.P."/>
            <person name="Hughes D.S."/>
            <person name="Jacquin-Joly E."/>
            <person name="James W."/>
            <person name="Jhangiani S."/>
            <person name="Kollmar M."/>
            <person name="Kuwar S.S."/>
            <person name="Li S."/>
            <person name="Liu N.Y."/>
            <person name="Maibeche M.T."/>
            <person name="Miller J.R."/>
            <person name="Montagne N."/>
            <person name="Perry T."/>
            <person name="Qu J."/>
            <person name="Song S.V."/>
            <person name="Sutton G.G."/>
            <person name="Vogel H."/>
            <person name="Walenz B.P."/>
            <person name="Xu W."/>
            <person name="Zhang H.J."/>
            <person name="Zou Z."/>
            <person name="Batterham P."/>
            <person name="Edwards O.R."/>
            <person name="Feyereisen R."/>
            <person name="Gibbs R.A."/>
            <person name="Heckel D.G."/>
            <person name="McGrath A."/>
            <person name="Robin C."/>
            <person name="Scherer S.E."/>
            <person name="Worley K.C."/>
            <person name="Wu Y.D."/>
        </authorList>
    </citation>
    <scope>NUCLEOTIDE SEQUENCE [LARGE SCALE GENOMIC DNA]</scope>
    <source>
        <strain evidence="1">Harm_GR_Male_#8</strain>
        <tissue evidence="1">Whole organism</tissue>
    </source>
</reference>
<evidence type="ECO:0008006" key="3">
    <source>
        <dbReference type="Google" id="ProtNLM"/>
    </source>
</evidence>
<sequence length="119" mass="14141">MASATCDDWRFFLPKMEELDMPDMWFQQDGATCHTTRETMAQLRAAFGEQFISRFGPVIWPPRSCDLTPLDYFLWSHVKAGRTQQRLTHWEPILKHLFVKYRLICWRECAEIGPCEWAI</sequence>
<dbReference type="InterPro" id="IPR036397">
    <property type="entry name" value="RNaseH_sf"/>
</dbReference>
<dbReference type="EMBL" id="KZ149921">
    <property type="protein sequence ID" value="PZC77745.1"/>
    <property type="molecule type" value="Genomic_DNA"/>
</dbReference>
<dbReference type="AlphaFoldDB" id="A0A2W1BVS3"/>
<evidence type="ECO:0000313" key="2">
    <source>
        <dbReference type="Proteomes" id="UP000249218"/>
    </source>
</evidence>